<feature type="domain" description="Sigma factor regulator N-terminal" evidence="3">
    <location>
        <begin position="12"/>
        <end position="100"/>
    </location>
</feature>
<keyword evidence="1" id="KW-0472">Membrane</keyword>
<dbReference type="EMBL" id="QOCR01000002">
    <property type="protein sequence ID" value="RHW51242.1"/>
    <property type="molecule type" value="Genomic_DNA"/>
</dbReference>
<keyword evidence="1" id="KW-0812">Transmembrane</keyword>
<keyword evidence="5" id="KW-1185">Reference proteome</keyword>
<dbReference type="OrthoDB" id="1730160at2"/>
<dbReference type="AlphaFoldDB" id="A0A417ZHQ9"/>
<dbReference type="InterPro" id="IPR025672">
    <property type="entry name" value="Sigma_reg_C_dom"/>
</dbReference>
<dbReference type="Proteomes" id="UP000284109">
    <property type="component" value="Unassembled WGS sequence"/>
</dbReference>
<sequence length="329" mass="38179">MNIMDENQKFENLARKVKIKRWLWTIGLIVILVPLVMIGFDKISGHLVRQQSNQLFKQMDMRSTIMAPNIQTSDRLLADDNNQHGKIISHRYKEIDGYRIPWSSVEGRYDLFTNAMALSNVVDTNSQTQKSHKIKVVDYDRTTQTKIPLFYNNQYQAHLKVDSLVKPQELPRVAQMSNYVAEVALTFKQPLTYQAIQQKLPQNLHANWYWIGTNKHNSLEVANNNYLGIQAYNNRISNHDYQDFRKLLAQAQTLGLTETFTLNNDQPYKPAQYAAYYAKKYPDLKKARFYGVIVTGQSENFKQLENADWISASSTGATIERVPYIKPEY</sequence>
<gene>
    <name evidence="4" type="ORF">DS831_04255</name>
</gene>
<name>A0A417ZHQ9_9LACO</name>
<dbReference type="Pfam" id="PF13791">
    <property type="entry name" value="Sigma_reg_C"/>
    <property type="match status" value="1"/>
</dbReference>
<protein>
    <submittedName>
        <fullName evidence="4">Anti-sigma factor</fullName>
    </submittedName>
</protein>
<evidence type="ECO:0000256" key="1">
    <source>
        <dbReference type="SAM" id="Phobius"/>
    </source>
</evidence>
<evidence type="ECO:0000259" key="3">
    <source>
        <dbReference type="Pfam" id="PF13800"/>
    </source>
</evidence>
<dbReference type="InterPro" id="IPR029101">
    <property type="entry name" value="Sigma_reg_N"/>
</dbReference>
<organism evidence="4 5">
    <name type="scientific">Bombilactobacillus bombi</name>
    <dbReference type="NCBI Taxonomy" id="1303590"/>
    <lineage>
        <taxon>Bacteria</taxon>
        <taxon>Bacillati</taxon>
        <taxon>Bacillota</taxon>
        <taxon>Bacilli</taxon>
        <taxon>Lactobacillales</taxon>
        <taxon>Lactobacillaceae</taxon>
        <taxon>Bombilactobacillus</taxon>
    </lineage>
</organism>
<dbReference type="Pfam" id="PF13800">
    <property type="entry name" value="Sigma_reg_N"/>
    <property type="match status" value="1"/>
</dbReference>
<evidence type="ECO:0000313" key="5">
    <source>
        <dbReference type="Proteomes" id="UP000284109"/>
    </source>
</evidence>
<proteinExistence type="predicted"/>
<accession>A0A417ZHQ9</accession>
<evidence type="ECO:0000313" key="4">
    <source>
        <dbReference type="EMBL" id="RHW51242.1"/>
    </source>
</evidence>
<feature type="domain" description="Sigma factor regulator C-terminal" evidence="2">
    <location>
        <begin position="176"/>
        <end position="316"/>
    </location>
</feature>
<evidence type="ECO:0000259" key="2">
    <source>
        <dbReference type="Pfam" id="PF13791"/>
    </source>
</evidence>
<feature type="transmembrane region" description="Helical" evidence="1">
    <location>
        <begin position="21"/>
        <end position="40"/>
    </location>
</feature>
<comment type="caution">
    <text evidence="4">The sequence shown here is derived from an EMBL/GenBank/DDBJ whole genome shotgun (WGS) entry which is preliminary data.</text>
</comment>
<reference evidence="4 5" key="1">
    <citation type="submission" date="2018-07" db="EMBL/GenBank/DDBJ databases">
        <title>Genome sequences of six Lactobacillus spp. isolated from bumble bee guts.</title>
        <authorList>
            <person name="Motta E.V.S."/>
            <person name="Moran N.A."/>
        </authorList>
    </citation>
    <scope>NUCLEOTIDE SEQUENCE [LARGE SCALE GENOMIC DNA]</scope>
    <source>
        <strain evidence="4 5">BI-1.1</strain>
    </source>
</reference>
<keyword evidence="1" id="KW-1133">Transmembrane helix</keyword>